<dbReference type="OrthoDB" id="272345at2"/>
<dbReference type="EMBL" id="SJPQ01000004">
    <property type="protein sequence ID" value="TWT86760.1"/>
    <property type="molecule type" value="Genomic_DNA"/>
</dbReference>
<accession>A0A5C5ZI02</accession>
<dbReference type="RefSeq" id="WP_146402804.1">
    <property type="nucleotide sequence ID" value="NZ_SJPQ01000004.1"/>
</dbReference>
<proteinExistence type="predicted"/>
<reference evidence="1 2" key="1">
    <citation type="submission" date="2019-02" db="EMBL/GenBank/DDBJ databases">
        <title>Deep-cultivation of Planctomycetes and their phenomic and genomic characterization uncovers novel biology.</title>
        <authorList>
            <person name="Wiegand S."/>
            <person name="Jogler M."/>
            <person name="Boedeker C."/>
            <person name="Pinto D."/>
            <person name="Vollmers J."/>
            <person name="Rivas-Marin E."/>
            <person name="Kohn T."/>
            <person name="Peeters S.H."/>
            <person name="Heuer A."/>
            <person name="Rast P."/>
            <person name="Oberbeckmann S."/>
            <person name="Bunk B."/>
            <person name="Jeske O."/>
            <person name="Meyerdierks A."/>
            <person name="Storesund J.E."/>
            <person name="Kallscheuer N."/>
            <person name="Luecker S."/>
            <person name="Lage O.M."/>
            <person name="Pohl T."/>
            <person name="Merkel B.J."/>
            <person name="Hornburger P."/>
            <person name="Mueller R.-W."/>
            <person name="Bruemmer F."/>
            <person name="Labrenz M."/>
            <person name="Spormann A.M."/>
            <person name="Op Den Camp H."/>
            <person name="Overmann J."/>
            <person name="Amann R."/>
            <person name="Jetten M.S.M."/>
            <person name="Mascher T."/>
            <person name="Medema M.H."/>
            <person name="Devos D.P."/>
            <person name="Kaster A.-K."/>
            <person name="Ovreas L."/>
            <person name="Rohde M."/>
            <person name="Galperin M.Y."/>
            <person name="Jogler C."/>
        </authorList>
    </citation>
    <scope>NUCLEOTIDE SEQUENCE [LARGE SCALE GENOMIC DNA]</scope>
    <source>
        <strain evidence="1 2">Mal64</strain>
    </source>
</reference>
<keyword evidence="2" id="KW-1185">Reference proteome</keyword>
<evidence type="ECO:0000313" key="2">
    <source>
        <dbReference type="Proteomes" id="UP000315440"/>
    </source>
</evidence>
<gene>
    <name evidence="1" type="ORF">Mal64_35900</name>
</gene>
<name>A0A5C5ZI02_9BACT</name>
<protein>
    <submittedName>
        <fullName evidence="1">Uncharacterized protein</fullName>
    </submittedName>
</protein>
<dbReference type="AlphaFoldDB" id="A0A5C5ZI02"/>
<dbReference type="Proteomes" id="UP000315440">
    <property type="component" value="Unassembled WGS sequence"/>
</dbReference>
<sequence length="186" mass="20611">MAIDFEIRRPSRRCEATDRELAPGEAFYSVLVREDAEVVRRDVSAAAWTEPPDGSIGWWLARVPGAAEGPRSAPSETLLGLFDLWADDPNEADARYVLSLLLVRRRVLRVEPAPLAVLTDDRLDTEDADDAEKLRVSCPRRGESYDVLVRTPSAERVAEIQLRLDELLGAGEPVDAPHQKPMRGAA</sequence>
<evidence type="ECO:0000313" key="1">
    <source>
        <dbReference type="EMBL" id="TWT86760.1"/>
    </source>
</evidence>
<comment type="caution">
    <text evidence="1">The sequence shown here is derived from an EMBL/GenBank/DDBJ whole genome shotgun (WGS) entry which is preliminary data.</text>
</comment>
<organism evidence="1 2">
    <name type="scientific">Pseudobythopirellula maris</name>
    <dbReference type="NCBI Taxonomy" id="2527991"/>
    <lineage>
        <taxon>Bacteria</taxon>
        <taxon>Pseudomonadati</taxon>
        <taxon>Planctomycetota</taxon>
        <taxon>Planctomycetia</taxon>
        <taxon>Pirellulales</taxon>
        <taxon>Lacipirellulaceae</taxon>
        <taxon>Pseudobythopirellula</taxon>
    </lineage>
</organism>